<gene>
    <name evidence="1" type="ORF">METZ01_LOCUS307129</name>
</gene>
<accession>A0A382N1N2</accession>
<sequence length="43" mass="4925">MKLLALEPEPKRTSSKNTIIDVTKESSEIAYQFTENDLTIIKK</sequence>
<protein>
    <submittedName>
        <fullName evidence="1">Uncharacterized protein</fullName>
    </submittedName>
</protein>
<organism evidence="1">
    <name type="scientific">marine metagenome</name>
    <dbReference type="NCBI Taxonomy" id="408172"/>
    <lineage>
        <taxon>unclassified sequences</taxon>
        <taxon>metagenomes</taxon>
        <taxon>ecological metagenomes</taxon>
    </lineage>
</organism>
<proteinExistence type="predicted"/>
<name>A0A382N1N2_9ZZZZ</name>
<evidence type="ECO:0000313" key="1">
    <source>
        <dbReference type="EMBL" id="SVC54275.1"/>
    </source>
</evidence>
<reference evidence="1" key="1">
    <citation type="submission" date="2018-05" db="EMBL/GenBank/DDBJ databases">
        <authorList>
            <person name="Lanie J.A."/>
            <person name="Ng W.-L."/>
            <person name="Kazmierczak K.M."/>
            <person name="Andrzejewski T.M."/>
            <person name="Davidsen T.M."/>
            <person name="Wayne K.J."/>
            <person name="Tettelin H."/>
            <person name="Glass J.I."/>
            <person name="Rusch D."/>
            <person name="Podicherti R."/>
            <person name="Tsui H.-C.T."/>
            <person name="Winkler M.E."/>
        </authorList>
    </citation>
    <scope>NUCLEOTIDE SEQUENCE</scope>
</reference>
<dbReference type="AlphaFoldDB" id="A0A382N1N2"/>
<dbReference type="EMBL" id="UINC01096958">
    <property type="protein sequence ID" value="SVC54275.1"/>
    <property type="molecule type" value="Genomic_DNA"/>
</dbReference>